<dbReference type="InterPro" id="IPR013977">
    <property type="entry name" value="GcvT_C"/>
</dbReference>
<dbReference type="Pfam" id="PF01571">
    <property type="entry name" value="GCV_T"/>
    <property type="match status" value="1"/>
</dbReference>
<dbReference type="Gene3D" id="3.50.50.60">
    <property type="entry name" value="FAD/NAD(P)-binding domain"/>
    <property type="match status" value="1"/>
</dbReference>
<name>A0A1M4SBA5_9ACTN</name>
<evidence type="ECO:0000259" key="4">
    <source>
        <dbReference type="Pfam" id="PF08669"/>
    </source>
</evidence>
<dbReference type="InterPro" id="IPR028896">
    <property type="entry name" value="GcvT/YgfZ/DmdA"/>
</dbReference>
<dbReference type="Gene3D" id="3.30.9.10">
    <property type="entry name" value="D-Amino Acid Oxidase, subunit A, domain 2"/>
    <property type="match status" value="1"/>
</dbReference>
<dbReference type="InterPro" id="IPR006222">
    <property type="entry name" value="GCVT_N"/>
</dbReference>
<dbReference type="SUPFAM" id="SSF103025">
    <property type="entry name" value="Folate-binding domain"/>
    <property type="match status" value="1"/>
</dbReference>
<feature type="domain" description="GCVT N-terminal" evidence="3">
    <location>
        <begin position="433"/>
        <end position="711"/>
    </location>
</feature>
<feature type="domain" description="Aminomethyltransferase C-terminal" evidence="4">
    <location>
        <begin position="733"/>
        <end position="812"/>
    </location>
</feature>
<reference evidence="7" key="1">
    <citation type="submission" date="2016-11" db="EMBL/GenBank/DDBJ databases">
        <authorList>
            <person name="Varghese N."/>
            <person name="Submissions S."/>
        </authorList>
    </citation>
    <scope>NUCLEOTIDE SEQUENCE [LARGE SCALE GENOMIC DNA]</scope>
    <source>
        <strain evidence="7">DSM 19514</strain>
    </source>
</reference>
<organism evidence="6 7">
    <name type="scientific">Ferrithrix thermotolerans DSM 19514</name>
    <dbReference type="NCBI Taxonomy" id="1121881"/>
    <lineage>
        <taxon>Bacteria</taxon>
        <taxon>Bacillati</taxon>
        <taxon>Actinomycetota</taxon>
        <taxon>Acidimicrobiia</taxon>
        <taxon>Acidimicrobiales</taxon>
        <taxon>Acidimicrobiaceae</taxon>
        <taxon>Ferrithrix</taxon>
    </lineage>
</organism>
<dbReference type="Gene3D" id="3.30.70.1400">
    <property type="entry name" value="Aminomethyltransferase beta-barrel domains"/>
    <property type="match status" value="1"/>
</dbReference>
<dbReference type="InterPro" id="IPR036188">
    <property type="entry name" value="FAD/NAD-bd_sf"/>
</dbReference>
<comment type="similarity">
    <text evidence="1">Belongs to the GcvT family.</text>
</comment>
<evidence type="ECO:0000256" key="1">
    <source>
        <dbReference type="ARBA" id="ARBA00008609"/>
    </source>
</evidence>
<evidence type="ECO:0000313" key="6">
    <source>
        <dbReference type="EMBL" id="SHE29458.1"/>
    </source>
</evidence>
<evidence type="ECO:0000259" key="5">
    <source>
        <dbReference type="Pfam" id="PF16350"/>
    </source>
</evidence>
<sequence>MPDSDIPTAARVVIVGGGVGGTSIAYHLTEMGCNDVVLLERDELTNGSTFHSAGLVGQLRSSVTLTAMMMYSAELYRTLAKDPDLHPGWVQSGGIRLASTPARLEELQRQVGWAKTFGLPLEEITVRDVQEMFPLVNPEGILGATYLATDGYLDPSQLTYAFAKVARGRGVEILTRTRVLSIGVDENKVSSVVTDRGTIKAEIVVDAGGMYAAEIARMAGVRVPIVPMSHQYLVTTGFREDANSKRLPTLRDPDLLVYFREDGEGLVMGGYERHSKPFSLNSSLVDEIPKDFNGQLLVEDWERFEEITKNSIIRVPKMADVEIRKLINGPEAFTPDNEFCLGETEVEGFFVAAGFCAHGIAGAGGIGKVMAEWILDGEPSMDLWEMDVRRFGRQYRSPSYTLKRVTENYETYYDIRYPNEERKAGRPLRRSPMYDWHKDHGAVFGEKSGWERVNYYASNEDSFYEHMRPRGWAGENWSSAIAKEHLATRERLCLFDESSFSKFEIFGPGVTEFLDMMCDNKVTGRVGRITYTQMLNRRGGIESDFTVTALEKDRYMIVTGTAFGSHDAGWIRKHMPKDGSVFLEDVTSKYACIALWGPKSRDVLKRLTPTDLSNESFPYMSFQEITVGDTPTRALRVTYVGELGYELYCPTEYALTLWETLIEAGKDHQVAVGGYRAIDSLRLEKGYRAWAADIDADSNPYEAGLDFCVKLGDRDTFMGYDALMRAKEKGLEKKLCCLVLEDLNSVVLGNEPVRSAGNITGRVTSGGIGYSVGHSIAYAYLPVSLAKDGTEVEVFIFGEWIPGKVSNEPLLDPGNSRVR</sequence>
<dbReference type="STRING" id="1121881.SAMN02745225_00183"/>
<dbReference type="InterPro" id="IPR029043">
    <property type="entry name" value="GcvT/YgfZ_C"/>
</dbReference>
<dbReference type="Pfam" id="PF01266">
    <property type="entry name" value="DAO"/>
    <property type="match status" value="1"/>
</dbReference>
<dbReference type="SUPFAM" id="SSF51905">
    <property type="entry name" value="FAD/NAD(P)-binding domain"/>
    <property type="match status" value="1"/>
</dbReference>
<dbReference type="SUPFAM" id="SSF101790">
    <property type="entry name" value="Aminomethyltransferase beta-barrel domain"/>
    <property type="match status" value="1"/>
</dbReference>
<dbReference type="Proteomes" id="UP000184295">
    <property type="component" value="Unassembled WGS sequence"/>
</dbReference>
<dbReference type="PANTHER" id="PTHR43757">
    <property type="entry name" value="AMINOMETHYLTRANSFERASE"/>
    <property type="match status" value="1"/>
</dbReference>
<dbReference type="RefSeq" id="WP_072787844.1">
    <property type="nucleotide sequence ID" value="NZ_FQUL01000002.1"/>
</dbReference>
<dbReference type="AlphaFoldDB" id="A0A1M4SBA5"/>
<feature type="domain" description="FAD dependent oxidoreductase" evidence="2">
    <location>
        <begin position="11"/>
        <end position="373"/>
    </location>
</feature>
<gene>
    <name evidence="6" type="ORF">SAMN02745225_00183</name>
</gene>
<protein>
    <submittedName>
        <fullName evidence="6">4-methylaminobutanoate oxidase (Formaldehyde-forming)</fullName>
    </submittedName>
</protein>
<dbReference type="InterPro" id="IPR032503">
    <property type="entry name" value="FAO_M"/>
</dbReference>
<dbReference type="PANTHER" id="PTHR43757:SF2">
    <property type="entry name" value="AMINOMETHYLTRANSFERASE, MITOCHONDRIAL"/>
    <property type="match status" value="1"/>
</dbReference>
<keyword evidence="7" id="KW-1185">Reference proteome</keyword>
<evidence type="ECO:0000313" key="7">
    <source>
        <dbReference type="Proteomes" id="UP000184295"/>
    </source>
</evidence>
<dbReference type="Gene3D" id="3.30.1360.120">
    <property type="entry name" value="Probable tRNA modification gtpase trme, domain 1"/>
    <property type="match status" value="1"/>
</dbReference>
<accession>A0A1M4SBA5</accession>
<evidence type="ECO:0000259" key="2">
    <source>
        <dbReference type="Pfam" id="PF01266"/>
    </source>
</evidence>
<dbReference type="Gene3D" id="2.40.30.110">
    <property type="entry name" value="Aminomethyltransferase beta-barrel domains"/>
    <property type="match status" value="1"/>
</dbReference>
<dbReference type="EMBL" id="FQUL01000002">
    <property type="protein sequence ID" value="SHE29458.1"/>
    <property type="molecule type" value="Genomic_DNA"/>
</dbReference>
<dbReference type="InterPro" id="IPR006076">
    <property type="entry name" value="FAD-dep_OxRdtase"/>
</dbReference>
<feature type="domain" description="FAD dependent oxidoreductase central" evidence="5">
    <location>
        <begin position="376"/>
        <end position="431"/>
    </location>
</feature>
<dbReference type="Pfam" id="PF08669">
    <property type="entry name" value="GCV_T_C"/>
    <property type="match status" value="1"/>
</dbReference>
<dbReference type="InterPro" id="IPR027266">
    <property type="entry name" value="TrmE/GcvT-like"/>
</dbReference>
<evidence type="ECO:0000259" key="3">
    <source>
        <dbReference type="Pfam" id="PF01571"/>
    </source>
</evidence>
<dbReference type="Pfam" id="PF16350">
    <property type="entry name" value="FAO_M"/>
    <property type="match status" value="1"/>
</dbReference>
<proteinExistence type="inferred from homology"/>
<dbReference type="SUPFAM" id="SSF54373">
    <property type="entry name" value="FAD-linked reductases, C-terminal domain"/>
    <property type="match status" value="1"/>
</dbReference>